<sequence length="79" mass="9246">MSAFFDIDLHSGRFCYTFAPARGARKRFPFLITNPLKGASSLLWVIIRPKQRCKTGQTTFQVWSFCKVGRAEWEKWWDG</sequence>
<gene>
    <name evidence="1" type="ORF">NCTC13063_01054</name>
</gene>
<evidence type="ECO:0000313" key="1">
    <source>
        <dbReference type="EMBL" id="SUB79783.1"/>
    </source>
</evidence>
<organism evidence="1 2">
    <name type="scientific">Segatella buccae</name>
    <dbReference type="NCBI Taxonomy" id="28126"/>
    <lineage>
        <taxon>Bacteria</taxon>
        <taxon>Pseudomonadati</taxon>
        <taxon>Bacteroidota</taxon>
        <taxon>Bacteroidia</taxon>
        <taxon>Bacteroidales</taxon>
        <taxon>Prevotellaceae</taxon>
        <taxon>Segatella</taxon>
    </lineage>
</organism>
<evidence type="ECO:0000313" key="2">
    <source>
        <dbReference type="Proteomes" id="UP000255283"/>
    </source>
</evidence>
<protein>
    <submittedName>
        <fullName evidence="1">Uncharacterized protein</fullName>
    </submittedName>
</protein>
<name>A0AAQ1ZI71_9BACT</name>
<comment type="caution">
    <text evidence="1">The sequence shown here is derived from an EMBL/GenBank/DDBJ whole genome shotgun (WGS) entry which is preliminary data.</text>
</comment>
<dbReference type="AlphaFoldDB" id="A0AAQ1ZI71"/>
<reference evidence="1 2" key="1">
    <citation type="submission" date="2018-06" db="EMBL/GenBank/DDBJ databases">
        <authorList>
            <consortium name="Pathogen Informatics"/>
            <person name="Doyle S."/>
        </authorList>
    </citation>
    <scope>NUCLEOTIDE SEQUENCE [LARGE SCALE GENOMIC DNA]</scope>
    <source>
        <strain evidence="1 2">NCTC13063</strain>
    </source>
</reference>
<dbReference type="Proteomes" id="UP000255283">
    <property type="component" value="Unassembled WGS sequence"/>
</dbReference>
<proteinExistence type="predicted"/>
<dbReference type="EMBL" id="UGTJ01000001">
    <property type="protein sequence ID" value="SUB79783.1"/>
    <property type="molecule type" value="Genomic_DNA"/>
</dbReference>
<accession>A0AAQ1ZI71</accession>